<dbReference type="GO" id="GO:0008887">
    <property type="term" value="F:glycerate kinase activity"/>
    <property type="evidence" value="ECO:0007669"/>
    <property type="project" value="UniProtKB-UniRule"/>
</dbReference>
<dbReference type="InterPro" id="IPR018197">
    <property type="entry name" value="Glycerate_kinase_RE-like"/>
</dbReference>
<evidence type="ECO:0000256" key="1">
    <source>
        <dbReference type="ARBA" id="ARBA00006284"/>
    </source>
</evidence>
<evidence type="ECO:0000313" key="5">
    <source>
        <dbReference type="EMBL" id="TVT28921.1"/>
    </source>
</evidence>
<keyword evidence="6" id="KW-1185">Reference proteome</keyword>
<dbReference type="PANTHER" id="PTHR21599:SF0">
    <property type="entry name" value="GLYCERATE KINASE"/>
    <property type="match status" value="1"/>
</dbReference>
<dbReference type="Gene3D" id="3.40.50.10350">
    <property type="entry name" value="Glycerate kinase, domain 1"/>
    <property type="match status" value="1"/>
</dbReference>
<dbReference type="InterPro" id="IPR036129">
    <property type="entry name" value="Glycerate_kinase_sf"/>
</dbReference>
<dbReference type="Pfam" id="PF02595">
    <property type="entry name" value="Gly_kinase"/>
    <property type="match status" value="1"/>
</dbReference>
<accession>A0A558AXE5</accession>
<sequence length="386" mass="40535">MKVVIAPDSFKGSLNAIEVAESIERGVRRAYPEADTLKLPVGDGGEGTMDVLVAATGGEIRTLEVTGPLGNSVEASYGIMGDRETCVIEMASASGLHLVSPDNMDVLKATSYGTGELIRHALDEGFSCFVICIGGSATNDGGVGMLQAFGMKIYDEQNSEIGFGGGELHRVKTLDPSTLDHRISGCSFIIASDVQNPLIGPEGASHIFGPQKGATEADVAALDKGMSNWADCVLKTTGVKLHDRRGAGAAGGIGGAFQAFFPSDLQSGIDVVLDQIKLDAQLESADLVITGEGRVDHQTIFGKTPMGVAQRAQRLDIPTVIVAGSVGEGADILHDLGVIGIHSIINEPMTLEQAMENTSRLLENTAFQVTRSHFYKETVEKGGLHV</sequence>
<protein>
    <submittedName>
        <fullName evidence="5">Glycerate kinase</fullName>
    </submittedName>
</protein>
<dbReference type="Gene3D" id="3.90.1510.10">
    <property type="entry name" value="Glycerate kinase, domain 2"/>
    <property type="match status" value="1"/>
</dbReference>
<dbReference type="AlphaFoldDB" id="A0A558AXE5"/>
<dbReference type="InterPro" id="IPR018193">
    <property type="entry name" value="Glyc_kinase_flavodox-like_fold"/>
</dbReference>
<dbReference type="OrthoDB" id="9774290at2"/>
<evidence type="ECO:0000256" key="4">
    <source>
        <dbReference type="PIRNR" id="PIRNR006078"/>
    </source>
</evidence>
<dbReference type="GO" id="GO:0031388">
    <property type="term" value="P:organic acid phosphorylation"/>
    <property type="evidence" value="ECO:0007669"/>
    <property type="project" value="UniProtKB-UniRule"/>
</dbReference>
<dbReference type="PIRSF" id="PIRSF006078">
    <property type="entry name" value="GlxK"/>
    <property type="match status" value="1"/>
</dbReference>
<reference evidence="5 6" key="1">
    <citation type="submission" date="2019-07" db="EMBL/GenBank/DDBJ databases">
        <title>Salinicoccus cyprini sp. nov., isolated from gastro-intestinal tract of mirror carp, Cyprinus carpio var. specularis, collected from Gobind Sagar Reservoir, Himachal Pradesh, India.</title>
        <authorList>
            <person name="Talwar C."/>
            <person name="Singh A.K."/>
            <person name="Lal R."/>
            <person name="Negi R.K."/>
        </authorList>
    </citation>
    <scope>NUCLEOTIDE SEQUENCE [LARGE SCALE GENOMIC DNA]</scope>
    <source>
        <strain evidence="5 6">CT19</strain>
    </source>
</reference>
<keyword evidence="2 4" id="KW-0808">Transferase</keyword>
<evidence type="ECO:0000256" key="2">
    <source>
        <dbReference type="ARBA" id="ARBA00022679"/>
    </source>
</evidence>
<keyword evidence="3 4" id="KW-0418">Kinase</keyword>
<dbReference type="PANTHER" id="PTHR21599">
    <property type="entry name" value="GLYCERATE KINASE"/>
    <property type="match status" value="1"/>
</dbReference>
<comment type="similarity">
    <text evidence="1 4">Belongs to the glycerate kinase type-1 family.</text>
</comment>
<evidence type="ECO:0000256" key="3">
    <source>
        <dbReference type="ARBA" id="ARBA00022777"/>
    </source>
</evidence>
<dbReference type="SUPFAM" id="SSF110738">
    <property type="entry name" value="Glycerate kinase I"/>
    <property type="match status" value="1"/>
</dbReference>
<dbReference type="InterPro" id="IPR004381">
    <property type="entry name" value="Glycerate_kinase"/>
</dbReference>
<organism evidence="5 6">
    <name type="scientific">Salinicoccus cyprini</name>
    <dbReference type="NCBI Taxonomy" id="2493691"/>
    <lineage>
        <taxon>Bacteria</taxon>
        <taxon>Bacillati</taxon>
        <taxon>Bacillota</taxon>
        <taxon>Bacilli</taxon>
        <taxon>Bacillales</taxon>
        <taxon>Staphylococcaceae</taxon>
        <taxon>Salinicoccus</taxon>
    </lineage>
</organism>
<comment type="caution">
    <text evidence="5">The sequence shown here is derived from an EMBL/GenBank/DDBJ whole genome shotgun (WGS) entry which is preliminary data.</text>
</comment>
<name>A0A558AXE5_9STAP</name>
<dbReference type="NCBIfam" id="TIGR00045">
    <property type="entry name" value="glycerate kinase"/>
    <property type="match status" value="1"/>
</dbReference>
<evidence type="ECO:0000313" key="6">
    <source>
        <dbReference type="Proteomes" id="UP000315103"/>
    </source>
</evidence>
<proteinExistence type="inferred from homology"/>
<dbReference type="EMBL" id="VMSJ01000001">
    <property type="protein sequence ID" value="TVT28921.1"/>
    <property type="molecule type" value="Genomic_DNA"/>
</dbReference>
<dbReference type="Proteomes" id="UP000315103">
    <property type="component" value="Unassembled WGS sequence"/>
</dbReference>
<gene>
    <name evidence="5" type="ORF">FO441_01180</name>
</gene>